<dbReference type="SUPFAM" id="SSF52540">
    <property type="entry name" value="P-loop containing nucleoside triphosphate hydrolases"/>
    <property type="match status" value="1"/>
</dbReference>
<sequence length="209" mass="24010">MYNGLLLITLSSGKELLQLLILFQWDASACSHAVFQVHFHMTYSKTVMRERVALRGWDSDLKKVLINHFWRLENCIDNLVDGLKCVLYRDSKLTSTLKNSLGGNCQTLTVINGVNEFFNKIEQKSSVKLVQYKSNEFPKRSSVTSNLLTFSSKNAYDSISPRFASTNISNFSSRQITMQRTRKERKGETSTSLCTHSYLLSSRERRMNE</sequence>
<name>A0A1A9ZI03_GLOPL</name>
<dbReference type="Proteomes" id="UP000092445">
    <property type="component" value="Unassembled WGS sequence"/>
</dbReference>
<dbReference type="STRING" id="7398.A0A1A9ZI03"/>
<dbReference type="VEuPathDB" id="VectorBase:GPAI015202"/>
<accession>A0A1A9ZI03</accession>
<dbReference type="GO" id="GO:0005524">
    <property type="term" value="F:ATP binding"/>
    <property type="evidence" value="ECO:0007669"/>
    <property type="project" value="InterPro"/>
</dbReference>
<feature type="domain" description="Kinesin motor" evidence="1">
    <location>
        <begin position="71"/>
        <end position="112"/>
    </location>
</feature>
<evidence type="ECO:0000259" key="1">
    <source>
        <dbReference type="Pfam" id="PF00225"/>
    </source>
</evidence>
<dbReference type="Pfam" id="PF00225">
    <property type="entry name" value="Kinesin"/>
    <property type="match status" value="1"/>
</dbReference>
<keyword evidence="3" id="KW-1185">Reference proteome</keyword>
<evidence type="ECO:0000313" key="3">
    <source>
        <dbReference type="Proteomes" id="UP000092445"/>
    </source>
</evidence>
<dbReference type="InterPro" id="IPR027417">
    <property type="entry name" value="P-loop_NTPase"/>
</dbReference>
<dbReference type="EnsemblMetazoa" id="GPAI015202-RA">
    <property type="protein sequence ID" value="GPAI015202-PA"/>
    <property type="gene ID" value="GPAI015202"/>
</dbReference>
<dbReference type="InterPro" id="IPR001752">
    <property type="entry name" value="Kinesin_motor_dom"/>
</dbReference>
<dbReference type="PRINTS" id="PR00380">
    <property type="entry name" value="KINESINHEAVY"/>
</dbReference>
<dbReference type="GO" id="GO:0007018">
    <property type="term" value="P:microtubule-based movement"/>
    <property type="evidence" value="ECO:0007669"/>
    <property type="project" value="InterPro"/>
</dbReference>
<reference evidence="2" key="2">
    <citation type="submission" date="2020-05" db="UniProtKB">
        <authorList>
            <consortium name="EnsemblMetazoa"/>
        </authorList>
    </citation>
    <scope>IDENTIFICATION</scope>
    <source>
        <strain evidence="2">IAEA</strain>
    </source>
</reference>
<dbReference type="GO" id="GO:0003777">
    <property type="term" value="F:microtubule motor activity"/>
    <property type="evidence" value="ECO:0007669"/>
    <property type="project" value="InterPro"/>
</dbReference>
<proteinExistence type="predicted"/>
<organism evidence="2 3">
    <name type="scientific">Glossina pallidipes</name>
    <name type="common">Tsetse fly</name>
    <dbReference type="NCBI Taxonomy" id="7398"/>
    <lineage>
        <taxon>Eukaryota</taxon>
        <taxon>Metazoa</taxon>
        <taxon>Ecdysozoa</taxon>
        <taxon>Arthropoda</taxon>
        <taxon>Hexapoda</taxon>
        <taxon>Insecta</taxon>
        <taxon>Pterygota</taxon>
        <taxon>Neoptera</taxon>
        <taxon>Endopterygota</taxon>
        <taxon>Diptera</taxon>
        <taxon>Brachycera</taxon>
        <taxon>Muscomorpha</taxon>
        <taxon>Hippoboscoidea</taxon>
        <taxon>Glossinidae</taxon>
        <taxon>Glossina</taxon>
    </lineage>
</organism>
<dbReference type="GO" id="GO:0008017">
    <property type="term" value="F:microtubule binding"/>
    <property type="evidence" value="ECO:0007669"/>
    <property type="project" value="InterPro"/>
</dbReference>
<dbReference type="Gene3D" id="1.20.58.1980">
    <property type="match status" value="1"/>
</dbReference>
<dbReference type="AlphaFoldDB" id="A0A1A9ZI03"/>
<evidence type="ECO:0000313" key="2">
    <source>
        <dbReference type="EnsemblMetazoa" id="GPAI015202-PA"/>
    </source>
</evidence>
<protein>
    <recommendedName>
        <fullName evidence="1">Kinesin motor domain-containing protein</fullName>
    </recommendedName>
</protein>
<reference evidence="3" key="1">
    <citation type="submission" date="2014-03" db="EMBL/GenBank/DDBJ databases">
        <authorList>
            <person name="Aksoy S."/>
            <person name="Warren W."/>
            <person name="Wilson R.K."/>
        </authorList>
    </citation>
    <scope>NUCLEOTIDE SEQUENCE [LARGE SCALE GENOMIC DNA]</scope>
    <source>
        <strain evidence="3">IAEA</strain>
    </source>
</reference>